<dbReference type="AlphaFoldDB" id="A0A830FYT6"/>
<evidence type="ECO:0000313" key="2">
    <source>
        <dbReference type="EMBL" id="MBP1953616.1"/>
    </source>
</evidence>
<reference evidence="1" key="1">
    <citation type="journal article" date="2014" name="Int. J. Syst. Evol. Microbiol.">
        <title>Complete genome sequence of Corynebacterium casei LMG S-19264T (=DSM 44701T), isolated from a smear-ripened cheese.</title>
        <authorList>
            <consortium name="US DOE Joint Genome Institute (JGI-PGF)"/>
            <person name="Walter F."/>
            <person name="Albersmeier A."/>
            <person name="Kalinowski J."/>
            <person name="Ruckert C."/>
        </authorList>
    </citation>
    <scope>NUCLEOTIDE SEQUENCE</scope>
    <source>
        <strain evidence="1">JCM 16108</strain>
    </source>
</reference>
<name>A0A830FYT6_9EURY</name>
<dbReference type="RefSeq" id="WP_188871017.1">
    <property type="nucleotide sequence ID" value="NZ_BMOO01000003.1"/>
</dbReference>
<accession>A0A830FYT6</accession>
<keyword evidence="3" id="KW-1185">Reference proteome</keyword>
<protein>
    <submittedName>
        <fullName evidence="1">Uncharacterized protein</fullName>
    </submittedName>
</protein>
<reference evidence="1" key="2">
    <citation type="submission" date="2020-09" db="EMBL/GenBank/DDBJ databases">
        <authorList>
            <person name="Sun Q."/>
            <person name="Ohkuma M."/>
        </authorList>
    </citation>
    <scope>NUCLEOTIDE SEQUENCE</scope>
    <source>
        <strain evidence="1">JCM 16108</strain>
    </source>
</reference>
<evidence type="ECO:0000313" key="1">
    <source>
        <dbReference type="EMBL" id="GGM63902.1"/>
    </source>
</evidence>
<evidence type="ECO:0000313" key="3">
    <source>
        <dbReference type="Proteomes" id="UP000614609"/>
    </source>
</evidence>
<dbReference type="EMBL" id="JAGGKO010000001">
    <property type="protein sequence ID" value="MBP1953616.1"/>
    <property type="molecule type" value="Genomic_DNA"/>
</dbReference>
<gene>
    <name evidence="1" type="ORF">GCM10009017_12480</name>
    <name evidence="2" type="ORF">J2752_000497</name>
</gene>
<dbReference type="EMBL" id="BMOO01000003">
    <property type="protein sequence ID" value="GGM63902.1"/>
    <property type="molecule type" value="Genomic_DNA"/>
</dbReference>
<dbReference type="Proteomes" id="UP000765891">
    <property type="component" value="Unassembled WGS sequence"/>
</dbReference>
<sequence length="83" mass="8985">MSDTEQSPFEPLETEIQNDRVRCPGCGDAIRCRDAVMSLDKADRTDDGVVVNISREYPCSEDCALSVITGEVSADTDRGGEGE</sequence>
<organism evidence="1 3">
    <name type="scientific">Halarchaeum rubridurum</name>
    <dbReference type="NCBI Taxonomy" id="489911"/>
    <lineage>
        <taxon>Archaea</taxon>
        <taxon>Methanobacteriati</taxon>
        <taxon>Methanobacteriota</taxon>
        <taxon>Stenosarchaea group</taxon>
        <taxon>Halobacteria</taxon>
        <taxon>Halobacteriales</taxon>
        <taxon>Halobacteriaceae</taxon>
    </lineage>
</organism>
<proteinExistence type="predicted"/>
<comment type="caution">
    <text evidence="1">The sequence shown here is derived from an EMBL/GenBank/DDBJ whole genome shotgun (WGS) entry which is preliminary data.</text>
</comment>
<reference evidence="2" key="3">
    <citation type="submission" date="2021-03" db="EMBL/GenBank/DDBJ databases">
        <title>Genomic Encyclopedia of Type Strains, Phase IV (KMG-IV): sequencing the most valuable type-strain genomes for metagenomic binning, comparative biology and taxonomic classification.</title>
        <authorList>
            <person name="Goeker M."/>
        </authorList>
    </citation>
    <scope>NUCLEOTIDE SEQUENCE</scope>
    <source>
        <strain evidence="2">DSM 22443</strain>
    </source>
</reference>
<dbReference type="Proteomes" id="UP000614609">
    <property type="component" value="Unassembled WGS sequence"/>
</dbReference>